<evidence type="ECO:0000256" key="5">
    <source>
        <dbReference type="ARBA" id="ARBA00023040"/>
    </source>
</evidence>
<dbReference type="RefSeq" id="XP_073907087.1">
    <property type="nucleotide sequence ID" value="XM_074050986.1"/>
</dbReference>
<keyword evidence="4 10" id="KW-1133">Transmembrane helix</keyword>
<evidence type="ECO:0000256" key="8">
    <source>
        <dbReference type="ARBA" id="ARBA00023224"/>
    </source>
</evidence>
<dbReference type="InterPro" id="IPR026234">
    <property type="entry name" value="MRGPCRFAMILY"/>
</dbReference>
<comment type="similarity">
    <text evidence="9">Belongs to the G-protein coupled receptor 1 family. Mas subfamily.</text>
</comment>
<dbReference type="PRINTS" id="PR00237">
    <property type="entry name" value="GPCRRHODOPSN"/>
</dbReference>
<dbReference type="SUPFAM" id="SSF81321">
    <property type="entry name" value="Family A G protein-coupled receptor-like"/>
    <property type="match status" value="1"/>
</dbReference>
<dbReference type="KEGG" id="ccan:109689755"/>
<accession>A0A8B7UZ76</accession>
<keyword evidence="2" id="KW-1003">Cell membrane</keyword>
<dbReference type="InterPro" id="IPR000276">
    <property type="entry name" value="GPCR_Rhodpsn"/>
</dbReference>
<dbReference type="InterPro" id="IPR026230">
    <property type="entry name" value="MRGPCRE"/>
</dbReference>
<dbReference type="Gene3D" id="1.20.1070.10">
    <property type="entry name" value="Rhodopsin 7-helix transmembrane proteins"/>
    <property type="match status" value="1"/>
</dbReference>
<dbReference type="CTD" id="116534"/>
<feature type="transmembrane region" description="Helical" evidence="10">
    <location>
        <begin position="247"/>
        <end position="270"/>
    </location>
</feature>
<protein>
    <submittedName>
        <fullName evidence="12">Mas-related G-protein coupled receptor member E</fullName>
    </submittedName>
</protein>
<evidence type="ECO:0000256" key="1">
    <source>
        <dbReference type="ARBA" id="ARBA00004651"/>
    </source>
</evidence>
<dbReference type="GO" id="GO:0004930">
    <property type="term" value="F:G protein-coupled receptor activity"/>
    <property type="evidence" value="ECO:0007669"/>
    <property type="project" value="UniProtKB-KW"/>
</dbReference>
<evidence type="ECO:0000256" key="9">
    <source>
        <dbReference type="ARBA" id="ARBA00061394"/>
    </source>
</evidence>
<dbReference type="RefSeq" id="XP_020024317.1">
    <property type="nucleotide sequence ID" value="XM_020168728.1"/>
</dbReference>
<dbReference type="PANTHER" id="PTHR11334">
    <property type="entry name" value="MAS-RELATED G-PROTEIN COUPLED RECEPTOR"/>
    <property type="match status" value="1"/>
</dbReference>
<evidence type="ECO:0000313" key="12">
    <source>
        <dbReference type="RefSeq" id="XP_020024317.1"/>
    </source>
</evidence>
<dbReference type="PRINTS" id="PR02108">
    <property type="entry name" value="MRGPCRFAMILY"/>
</dbReference>
<dbReference type="OrthoDB" id="9896011at2759"/>
<dbReference type="FunFam" id="1.20.1070.10:FF:000193">
    <property type="entry name" value="Mas-related G-protein coupled receptor member E"/>
    <property type="match status" value="1"/>
</dbReference>
<dbReference type="GO" id="GO:0005886">
    <property type="term" value="C:plasma membrane"/>
    <property type="evidence" value="ECO:0007669"/>
    <property type="project" value="UniProtKB-SubCell"/>
</dbReference>
<dbReference type="AlphaFoldDB" id="A0A8B7UZ76"/>
<dbReference type="PROSITE" id="PS50262">
    <property type="entry name" value="G_PROTEIN_RECEP_F1_2"/>
    <property type="match status" value="1"/>
</dbReference>
<evidence type="ECO:0000256" key="10">
    <source>
        <dbReference type="SAM" id="Phobius"/>
    </source>
</evidence>
<feature type="domain" description="G-protein coupled receptors family 1 profile" evidence="11">
    <location>
        <begin position="39"/>
        <end position="267"/>
    </location>
</feature>
<dbReference type="Pfam" id="PF00001">
    <property type="entry name" value="7tm_1"/>
    <property type="match status" value="1"/>
</dbReference>
<keyword evidence="5" id="KW-0297">G-protein coupled receptor</keyword>
<organism evidence="12">
    <name type="scientific">Castor canadensis</name>
    <name type="common">American beaver</name>
    <dbReference type="NCBI Taxonomy" id="51338"/>
    <lineage>
        <taxon>Eukaryota</taxon>
        <taxon>Metazoa</taxon>
        <taxon>Chordata</taxon>
        <taxon>Craniata</taxon>
        <taxon>Vertebrata</taxon>
        <taxon>Euteleostomi</taxon>
        <taxon>Mammalia</taxon>
        <taxon>Eutheria</taxon>
        <taxon>Euarchontoglires</taxon>
        <taxon>Glires</taxon>
        <taxon>Rodentia</taxon>
        <taxon>Castorimorpha</taxon>
        <taxon>Castoridae</taxon>
        <taxon>Castor</taxon>
    </lineage>
</organism>
<feature type="transmembrane region" description="Helical" evidence="10">
    <location>
        <begin position="137"/>
        <end position="156"/>
    </location>
</feature>
<evidence type="ECO:0000259" key="11">
    <source>
        <dbReference type="PROSITE" id="PS50262"/>
    </source>
</evidence>
<name>A0A8B7UZ76_CASCN</name>
<sequence length="312" mass="35122">MEWREAGQHAVFPKSQADVGFNLTILSLTELLSLGGLLGNGVVLWLLSCNVYRTPFSIYLLDVACADLIFLGCHMVAVIPDLLPDHLNFPGFVQTTLTTLRFFCYIVDLSLLAAISTEQCLDTLFPAWYLCRRPRHLTTCVCALTWALCLLLDLLLSGACTQFFGEPSSHLCRTLWLVMAVLLAALCCAMCVSSLLLLLRVEHGPQRHQPRGFPALVLLTVLLFLFCGLPFGIYWLSQNLHWHIPHYFYHFSFFMASMHSAAKPAIYFCLGSTRGRRLREPFRLVLQQALGEEAELGPRRETSHRGLVDMTV</sequence>
<dbReference type="PRINTS" id="PR02111">
    <property type="entry name" value="MRGPCRE"/>
</dbReference>
<feature type="transmembrane region" description="Helical" evidence="10">
    <location>
        <begin position="99"/>
        <end position="116"/>
    </location>
</feature>
<reference evidence="12" key="1">
    <citation type="submission" date="2025-08" db="UniProtKB">
        <authorList>
            <consortium name="RefSeq"/>
        </authorList>
    </citation>
    <scope>IDENTIFICATION</scope>
    <source>
        <tissue evidence="12">Leukocyte</tissue>
    </source>
</reference>
<dbReference type="InterPro" id="IPR017452">
    <property type="entry name" value="GPCR_Rhodpsn_7TM"/>
</dbReference>
<keyword evidence="7 12" id="KW-0675">Receptor</keyword>
<evidence type="ECO:0000256" key="7">
    <source>
        <dbReference type="ARBA" id="ARBA00023170"/>
    </source>
</evidence>
<evidence type="ECO:0000256" key="2">
    <source>
        <dbReference type="ARBA" id="ARBA00022475"/>
    </source>
</evidence>
<keyword evidence="8" id="KW-0807">Transducer</keyword>
<feature type="transmembrane region" description="Helical" evidence="10">
    <location>
        <begin position="176"/>
        <end position="201"/>
    </location>
</feature>
<feature type="transmembrane region" description="Helical" evidence="10">
    <location>
        <begin position="213"/>
        <end position="235"/>
    </location>
</feature>
<proteinExistence type="inferred from homology"/>
<feature type="transmembrane region" description="Helical" evidence="10">
    <location>
        <begin position="20"/>
        <end position="47"/>
    </location>
</feature>
<dbReference type="GeneID" id="109689755"/>
<feature type="transmembrane region" description="Helical" evidence="10">
    <location>
        <begin position="59"/>
        <end position="79"/>
    </location>
</feature>
<evidence type="ECO:0000256" key="3">
    <source>
        <dbReference type="ARBA" id="ARBA00022692"/>
    </source>
</evidence>
<evidence type="ECO:0000256" key="6">
    <source>
        <dbReference type="ARBA" id="ARBA00023136"/>
    </source>
</evidence>
<gene>
    <name evidence="12" type="primary">Mrgpre</name>
</gene>
<comment type="subcellular location">
    <subcellularLocation>
        <location evidence="1">Cell membrane</location>
        <topology evidence="1">Multi-pass membrane protein</topology>
    </subcellularLocation>
</comment>
<keyword evidence="6 10" id="KW-0472">Membrane</keyword>
<evidence type="ECO:0000256" key="4">
    <source>
        <dbReference type="ARBA" id="ARBA00022989"/>
    </source>
</evidence>
<dbReference type="PANTHER" id="PTHR11334:SF26">
    <property type="entry name" value="MAS-RELATED G-PROTEIN COUPLED RECEPTOR MEMBER E"/>
    <property type="match status" value="1"/>
</dbReference>
<keyword evidence="3 10" id="KW-0812">Transmembrane</keyword>